<evidence type="ECO:0000256" key="5">
    <source>
        <dbReference type="ARBA" id="ARBA00022737"/>
    </source>
</evidence>
<evidence type="ECO:0000256" key="8">
    <source>
        <dbReference type="ARBA" id="ARBA00022833"/>
    </source>
</evidence>
<dbReference type="OMA" id="NDKADEM"/>
<comment type="catalytic activity">
    <reaction evidence="1">
        <text>[E2 ubiquitin-conjugating enzyme]-S-ubiquitinyl-L-cysteine + [acceptor protein]-L-lysine = [E2 ubiquitin-conjugating enzyme]-L-cysteine + [acceptor protein]-N(6)-ubiquitinyl-L-lysine.</text>
        <dbReference type="EC" id="2.3.2.31"/>
    </reaction>
</comment>
<dbReference type="SMART" id="SM00647">
    <property type="entry name" value="IBR"/>
    <property type="match status" value="2"/>
</dbReference>
<dbReference type="KEGG" id="scm:SCHCO_01215992"/>
<feature type="domain" description="RING-type" evidence="9">
    <location>
        <begin position="1"/>
        <end position="192"/>
    </location>
</feature>
<evidence type="ECO:0000256" key="7">
    <source>
        <dbReference type="ARBA" id="ARBA00022786"/>
    </source>
</evidence>
<dbReference type="GO" id="GO:0008270">
    <property type="term" value="F:zinc ion binding"/>
    <property type="evidence" value="ECO:0007669"/>
    <property type="project" value="UniProtKB-KW"/>
</dbReference>
<feature type="non-terminal residue" evidence="10">
    <location>
        <position position="1"/>
    </location>
</feature>
<dbReference type="InterPro" id="IPR044066">
    <property type="entry name" value="TRIAD_supradom"/>
</dbReference>
<dbReference type="PROSITE" id="PS00518">
    <property type="entry name" value="ZF_RING_1"/>
    <property type="match status" value="1"/>
</dbReference>
<accession>D8QF09</accession>
<dbReference type="InterPro" id="IPR031127">
    <property type="entry name" value="E3_UB_ligase_RBR"/>
</dbReference>
<protein>
    <recommendedName>
        <fullName evidence="2">RBR-type E3 ubiquitin transferase</fullName>
        <ecNumber evidence="2">2.3.2.31</ecNumber>
    </recommendedName>
</protein>
<evidence type="ECO:0000313" key="10">
    <source>
        <dbReference type="EMBL" id="EFI93330.1"/>
    </source>
</evidence>
<dbReference type="PROSITE" id="PS51873">
    <property type="entry name" value="TRIAD"/>
    <property type="match status" value="1"/>
</dbReference>
<dbReference type="GO" id="GO:0061630">
    <property type="term" value="F:ubiquitin protein ligase activity"/>
    <property type="evidence" value="ECO:0007669"/>
    <property type="project" value="UniProtKB-EC"/>
</dbReference>
<keyword evidence="8" id="KW-0862">Zinc</keyword>
<name>D8QF09_SCHCM</name>
<dbReference type="Proteomes" id="UP000007431">
    <property type="component" value="Unassembled WGS sequence"/>
</dbReference>
<keyword evidence="6" id="KW-0863">Zinc-finger</keyword>
<organism evidence="11">
    <name type="scientific">Schizophyllum commune (strain H4-8 / FGSC 9210)</name>
    <name type="common">Split gill fungus</name>
    <dbReference type="NCBI Taxonomy" id="578458"/>
    <lineage>
        <taxon>Eukaryota</taxon>
        <taxon>Fungi</taxon>
        <taxon>Dikarya</taxon>
        <taxon>Basidiomycota</taxon>
        <taxon>Agaricomycotina</taxon>
        <taxon>Agaricomycetes</taxon>
        <taxon>Agaricomycetidae</taxon>
        <taxon>Agaricales</taxon>
        <taxon>Schizophyllaceae</taxon>
        <taxon>Schizophyllum</taxon>
    </lineage>
</organism>
<evidence type="ECO:0000256" key="3">
    <source>
        <dbReference type="ARBA" id="ARBA00022679"/>
    </source>
</evidence>
<dbReference type="SUPFAM" id="SSF57850">
    <property type="entry name" value="RING/U-box"/>
    <property type="match status" value="2"/>
</dbReference>
<dbReference type="OrthoDB" id="9977870at2759"/>
<dbReference type="VEuPathDB" id="FungiDB:SCHCODRAFT_01215992"/>
<evidence type="ECO:0000256" key="2">
    <source>
        <dbReference type="ARBA" id="ARBA00012251"/>
    </source>
</evidence>
<evidence type="ECO:0000256" key="6">
    <source>
        <dbReference type="ARBA" id="ARBA00022771"/>
    </source>
</evidence>
<keyword evidence="7" id="KW-0833">Ubl conjugation pathway</keyword>
<dbReference type="HOGENOM" id="CLU_022048_5_2_1"/>
<dbReference type="EMBL" id="GL377311">
    <property type="protein sequence ID" value="EFI93330.1"/>
    <property type="molecule type" value="Genomic_DNA"/>
</dbReference>
<reference evidence="10 11" key="1">
    <citation type="journal article" date="2010" name="Nat. Biotechnol.">
        <title>Genome sequence of the model mushroom Schizophyllum commune.</title>
        <authorList>
            <person name="Ohm R.A."/>
            <person name="de Jong J.F."/>
            <person name="Lugones L.G."/>
            <person name="Aerts A."/>
            <person name="Kothe E."/>
            <person name="Stajich J.E."/>
            <person name="de Vries R.P."/>
            <person name="Record E."/>
            <person name="Levasseur A."/>
            <person name="Baker S.E."/>
            <person name="Bartholomew K.A."/>
            <person name="Coutinho P.M."/>
            <person name="Erdmann S."/>
            <person name="Fowler T.J."/>
            <person name="Gathman A.C."/>
            <person name="Lombard V."/>
            <person name="Henrissat B."/>
            <person name="Knabe N."/>
            <person name="Kuees U."/>
            <person name="Lilly W.W."/>
            <person name="Lindquist E."/>
            <person name="Lucas S."/>
            <person name="Magnuson J.K."/>
            <person name="Piumi F."/>
            <person name="Raudaskoski M."/>
            <person name="Salamov A."/>
            <person name="Schmutz J."/>
            <person name="Schwarze F.W.M.R."/>
            <person name="vanKuyk P.A."/>
            <person name="Horton J.S."/>
            <person name="Grigoriev I.V."/>
            <person name="Woesten H.A.B."/>
        </authorList>
    </citation>
    <scope>NUCLEOTIDE SEQUENCE [LARGE SCALE GENOMIC DNA]</scope>
    <source>
        <strain evidence="11">H4-8 / FGSC 9210</strain>
    </source>
</reference>
<evidence type="ECO:0000259" key="9">
    <source>
        <dbReference type="PROSITE" id="PS51873"/>
    </source>
</evidence>
<proteinExistence type="predicted"/>
<gene>
    <name evidence="10" type="ORF">SCHCODRAFT_60560</name>
</gene>
<dbReference type="Pfam" id="PF01485">
    <property type="entry name" value="IBR"/>
    <property type="match status" value="2"/>
</dbReference>
<dbReference type="Gene3D" id="3.30.40.10">
    <property type="entry name" value="Zinc/RING finger domain, C3HC4 (zinc finger)"/>
    <property type="match status" value="1"/>
</dbReference>
<keyword evidence="3" id="KW-0808">Transferase</keyword>
<dbReference type="PANTHER" id="PTHR11685">
    <property type="entry name" value="RBR FAMILY RING FINGER AND IBR DOMAIN-CONTAINING"/>
    <property type="match status" value="1"/>
</dbReference>
<dbReference type="CDD" id="cd22584">
    <property type="entry name" value="Rcat_RBR_unk"/>
    <property type="match status" value="1"/>
</dbReference>
<dbReference type="InterPro" id="IPR013083">
    <property type="entry name" value="Znf_RING/FYVE/PHD"/>
</dbReference>
<dbReference type="STRING" id="578458.D8QF09"/>
<dbReference type="InParanoid" id="D8QF09"/>
<evidence type="ECO:0000256" key="1">
    <source>
        <dbReference type="ARBA" id="ARBA00001798"/>
    </source>
</evidence>
<keyword evidence="5" id="KW-0677">Repeat</keyword>
<dbReference type="AlphaFoldDB" id="D8QF09"/>
<keyword evidence="11" id="KW-1185">Reference proteome</keyword>
<dbReference type="GeneID" id="9591722"/>
<dbReference type="EC" id="2.3.2.31" evidence="2"/>
<dbReference type="eggNOG" id="KOG1812">
    <property type="taxonomic scope" value="Eukaryota"/>
</dbReference>
<dbReference type="Gene3D" id="1.20.120.1750">
    <property type="match status" value="1"/>
</dbReference>
<sequence length="192" mass="21569">KCQGCFDPIKSSESVNGGCKHHYCTDCIGRLVRATLTDESLLPLRCCNKPFNSEEVEAKLPPDLLEQYRAKRWEYAVPANVRVYCAKAGCSAFLGESEAPFWRPAAPTEITCVACGTTTCVRCRQVWHAGRDCVQESTAQFDALVKARNWKRCPWCGSTVERTEGCSQMTCRCGKEFCYRCGKKFGVRHKCK</sequence>
<dbReference type="InterPro" id="IPR002867">
    <property type="entry name" value="IBR_dom"/>
</dbReference>
<evidence type="ECO:0000256" key="4">
    <source>
        <dbReference type="ARBA" id="ARBA00022723"/>
    </source>
</evidence>
<dbReference type="InterPro" id="IPR017907">
    <property type="entry name" value="Znf_RING_CS"/>
</dbReference>
<dbReference type="GO" id="GO:0016567">
    <property type="term" value="P:protein ubiquitination"/>
    <property type="evidence" value="ECO:0007669"/>
    <property type="project" value="InterPro"/>
</dbReference>
<evidence type="ECO:0000313" key="11">
    <source>
        <dbReference type="Proteomes" id="UP000007431"/>
    </source>
</evidence>
<keyword evidence="4" id="KW-0479">Metal-binding</keyword>